<dbReference type="GeneID" id="25909527"/>
<feature type="region of interest" description="Disordered" evidence="1">
    <location>
        <begin position="1"/>
        <end position="320"/>
    </location>
</feature>
<dbReference type="Proteomes" id="UP000054560">
    <property type="component" value="Unassembled WGS sequence"/>
</dbReference>
<feature type="compositionally biased region" description="Low complexity" evidence="1">
    <location>
        <begin position="254"/>
        <end position="266"/>
    </location>
</feature>
<feature type="region of interest" description="Disordered" evidence="1">
    <location>
        <begin position="365"/>
        <end position="483"/>
    </location>
</feature>
<evidence type="ECO:0000313" key="2">
    <source>
        <dbReference type="EMBL" id="KNC78550.1"/>
    </source>
</evidence>
<accession>A0A0L0FNY6</accession>
<feature type="compositionally biased region" description="Polar residues" evidence="1">
    <location>
        <begin position="1055"/>
        <end position="1066"/>
    </location>
</feature>
<proteinExistence type="predicted"/>
<gene>
    <name evidence="2" type="ORF">SARC_09023</name>
</gene>
<feature type="compositionally biased region" description="Basic residues" evidence="1">
    <location>
        <begin position="1276"/>
        <end position="1287"/>
    </location>
</feature>
<feature type="compositionally biased region" description="Polar residues" evidence="1">
    <location>
        <begin position="88"/>
        <end position="111"/>
    </location>
</feature>
<feature type="region of interest" description="Disordered" evidence="1">
    <location>
        <begin position="1034"/>
        <end position="1287"/>
    </location>
</feature>
<reference evidence="2 3" key="1">
    <citation type="submission" date="2011-02" db="EMBL/GenBank/DDBJ databases">
        <title>The Genome Sequence of Sphaeroforma arctica JP610.</title>
        <authorList>
            <consortium name="The Broad Institute Genome Sequencing Platform"/>
            <person name="Russ C."/>
            <person name="Cuomo C."/>
            <person name="Young S.K."/>
            <person name="Zeng Q."/>
            <person name="Gargeya S."/>
            <person name="Alvarado L."/>
            <person name="Berlin A."/>
            <person name="Chapman S.B."/>
            <person name="Chen Z."/>
            <person name="Freedman E."/>
            <person name="Gellesch M."/>
            <person name="Goldberg J."/>
            <person name="Griggs A."/>
            <person name="Gujja S."/>
            <person name="Heilman E."/>
            <person name="Heiman D."/>
            <person name="Howarth C."/>
            <person name="Mehta T."/>
            <person name="Neiman D."/>
            <person name="Pearson M."/>
            <person name="Roberts A."/>
            <person name="Saif S."/>
            <person name="Shea T."/>
            <person name="Shenoy N."/>
            <person name="Sisk P."/>
            <person name="Stolte C."/>
            <person name="Sykes S."/>
            <person name="White J."/>
            <person name="Yandava C."/>
            <person name="Burger G."/>
            <person name="Gray M.W."/>
            <person name="Holland P.W.H."/>
            <person name="King N."/>
            <person name="Lang F.B.F."/>
            <person name="Roger A.J."/>
            <person name="Ruiz-Trillo I."/>
            <person name="Haas B."/>
            <person name="Nusbaum C."/>
            <person name="Birren B."/>
        </authorList>
    </citation>
    <scope>NUCLEOTIDE SEQUENCE [LARGE SCALE GENOMIC DNA]</scope>
    <source>
        <strain evidence="2 3">JP610</strain>
    </source>
</reference>
<dbReference type="RefSeq" id="XP_014152452.1">
    <property type="nucleotide sequence ID" value="XM_014296977.1"/>
</dbReference>
<organism evidence="2 3">
    <name type="scientific">Sphaeroforma arctica JP610</name>
    <dbReference type="NCBI Taxonomy" id="667725"/>
    <lineage>
        <taxon>Eukaryota</taxon>
        <taxon>Ichthyosporea</taxon>
        <taxon>Ichthyophonida</taxon>
        <taxon>Sphaeroforma</taxon>
    </lineage>
</organism>
<protein>
    <submittedName>
        <fullName evidence="2">Uncharacterized protein</fullName>
    </submittedName>
</protein>
<feature type="compositionally biased region" description="Polar residues" evidence="1">
    <location>
        <begin position="1141"/>
        <end position="1161"/>
    </location>
</feature>
<dbReference type="EMBL" id="KQ242469">
    <property type="protein sequence ID" value="KNC78550.1"/>
    <property type="molecule type" value="Genomic_DNA"/>
</dbReference>
<feature type="region of interest" description="Disordered" evidence="1">
    <location>
        <begin position="738"/>
        <end position="758"/>
    </location>
</feature>
<feature type="compositionally biased region" description="Polar residues" evidence="1">
    <location>
        <begin position="1"/>
        <end position="21"/>
    </location>
</feature>
<evidence type="ECO:0000256" key="1">
    <source>
        <dbReference type="SAM" id="MobiDB-lite"/>
    </source>
</evidence>
<feature type="compositionally biased region" description="Polar residues" evidence="1">
    <location>
        <begin position="474"/>
        <end position="483"/>
    </location>
</feature>
<keyword evidence="3" id="KW-1185">Reference proteome</keyword>
<feature type="compositionally biased region" description="Polar residues" evidence="1">
    <location>
        <begin position="1103"/>
        <end position="1113"/>
    </location>
</feature>
<name>A0A0L0FNY6_9EUKA</name>
<feature type="compositionally biased region" description="Low complexity" evidence="1">
    <location>
        <begin position="395"/>
        <end position="405"/>
    </location>
</feature>
<feature type="compositionally biased region" description="Basic and acidic residues" evidence="1">
    <location>
        <begin position="160"/>
        <end position="217"/>
    </location>
</feature>
<evidence type="ECO:0000313" key="3">
    <source>
        <dbReference type="Proteomes" id="UP000054560"/>
    </source>
</evidence>
<sequence length="1287" mass="135375">MSTPNGRQPNTSPSPSGSQPVLPNGGKLVTGSLGSLSGLRGQQHPLMGRAGGMYSSEKPVPVDSTMRATAYSSRMPTSSANGVPGTKVGSSAITPVNAGANSRGTDISSSRGAIASQPLRGRNVVTLKESAKKPTVFKDSGSSRALSGLHSSDAGSARGARRDIQDGSEHERNRGTTDRDQEKDKSRGRSDRDREFERHGRVGRDTSRDRHTHRDASLRAGGSGSGSVRGADAGIGKRLYSPHASPKRSGTPISSQHSQSHTQHTQPMLSTAAAPLDAPSLVQGKGGTAQNYRVAGRPWANDSTGVGGAYTLSSSSQQSQVSGILPNYTQMRAQAFARGVAPNAQQALQADVQYQSTNRMGTAALTRGSAKERPGNSSGSSSTPMILQRKPQPQPQQQPQLNAGDSGRRDRGADGSRMPTVHAQQSMRHSSASAADPYAQRSRLGTGLGASTASKADGRTHQHAATQPPPPVSAQLQAPRVSQTRRVCSEPLRLVSKRFTFVGAAAKKVLVDAGDDCLVVGVMGTEGSDKAAVMESLIEYHTGIDPRASADRNDVGRDKGVERGSMRGTDEGITLRIAPRALFLDAAPVSVDVLDRAKDLVAHLGRGDTISGQYMGGRKDSQVGSAYGDSDSSLQKTARKSTSESASMAGVLRTEDSLVVRKVALLLSVCHVVVFVQPHPTSSMSLGFGSDLSSGRTPGSVNSFCWGGVLQRSAALLAPLHKHELASVYGKLTGTPAEDPQGSTGIQTGGQCGTSARGELVPTQNRYRNPKARVSDTESMSVMSDVYATLFDDFDPTSASLHPSLLFAYTNTPVWAFDALPKAEVFASLKSGLIGTRWAYKGAGAACYRKHLHTCVCPVISDNTGGLVSDERCGTSDEEMQDTLAASDGPVEAKSPSANSTHRGITPVQSTHRFVCCGSERGAHCCHSMFMAPVTGTKANLGPNRTENDTGATAWTSWVKRNSSWNSYSDAATYAFGRKSADSVNEQLVQTVLSTPRYAYPERTDCVTWLQRTEHLVSFLSALDAHTAEADAIARSTPAATTTATGSTKNETRSQRTTAEHPNTTAHEAKIGGDGHASPGSDDSAIKKSLHVFPKPPRRTVSSKHSTGTSESRTGPAAVRANNSPGSAKVHESESSRRSKASGTTSTGAMETNKSASSKSNGGRGNAKAAASVDAGLDEEAMIRSKPLSKPDQKPCADNEGSTNGTGTGNARYERTTGGIFKIMSSSNARGNVFKPVTSKSKVQDTVDNTDQSRPGKVGASNEGGNHEYGDSTIAKKTRRRRKKVSR</sequence>
<feature type="region of interest" description="Disordered" evidence="1">
    <location>
        <begin position="611"/>
        <end position="647"/>
    </location>
</feature>
<feature type="compositionally biased region" description="Polar residues" evidence="1">
    <location>
        <begin position="375"/>
        <end position="385"/>
    </location>
</feature>
<feature type="compositionally biased region" description="Low complexity" evidence="1">
    <location>
        <begin position="1034"/>
        <end position="1045"/>
    </location>
</feature>
<feature type="compositionally biased region" description="Polar residues" evidence="1">
    <location>
        <begin position="422"/>
        <end position="433"/>
    </location>
</feature>
<feature type="compositionally biased region" description="Polar residues" evidence="1">
    <location>
        <begin position="66"/>
        <end position="81"/>
    </location>
</feature>
<feature type="compositionally biased region" description="Polar residues" evidence="1">
    <location>
        <begin position="140"/>
        <end position="154"/>
    </location>
</feature>
<feature type="compositionally biased region" description="Polar residues" evidence="1">
    <location>
        <begin position="1238"/>
        <end position="1253"/>
    </location>
</feature>